<feature type="transmembrane region" description="Helical" evidence="16">
    <location>
        <begin position="61"/>
        <end position="85"/>
    </location>
</feature>
<evidence type="ECO:0000256" key="6">
    <source>
        <dbReference type="ARBA" id="ARBA00022857"/>
    </source>
</evidence>
<comment type="similarity">
    <text evidence="13">Belongs to the ferric reductase (FRE) family. AIM14 subfamily.</text>
</comment>
<evidence type="ECO:0000256" key="1">
    <source>
        <dbReference type="ARBA" id="ARBA00004141"/>
    </source>
</evidence>
<dbReference type="GO" id="GO:0097038">
    <property type="term" value="C:perinuclear endoplasmic reticulum"/>
    <property type="evidence" value="ECO:0007669"/>
    <property type="project" value="EnsemblFungi"/>
</dbReference>
<dbReference type="Proteomes" id="UP000190274">
    <property type="component" value="Chromosome H"/>
</dbReference>
<evidence type="ECO:0000259" key="17">
    <source>
        <dbReference type="Pfam" id="PF01794"/>
    </source>
</evidence>
<dbReference type="SFLD" id="SFLDG01168">
    <property type="entry name" value="Ferric_reductase_subgroup_(FRE"/>
    <property type="match status" value="1"/>
</dbReference>
<evidence type="ECO:0000256" key="12">
    <source>
        <dbReference type="ARBA" id="ARBA00037386"/>
    </source>
</evidence>
<feature type="transmembrane region" description="Helical" evidence="16">
    <location>
        <begin position="97"/>
        <end position="115"/>
    </location>
</feature>
<sequence length="535" mass="60792">MTNLLPRHGETHFANIPYGYYALLVCVAFVLNVIAARLVLADRPTSCNRWYHSVIRQWYNASPLVGLVTLFVPLMIPFVHHYSIWEHATVYLKRLGRLSYVLATLNLFLTLRPNLLLPRYVYLELVPLHKWVSRSIFFLAFLHGLGFLIWWAVTSEVSVFENAARNVWNLVGVVDLFLLTFLVLVSIKPMRRLSYRFFYLTHTVVSWAFVFLTALHARPGVFAPFTIINSGLLFLHIISKTVYARAVELNAADTEPERSSGLVRISLQRKAMPDFFPPGCHLRISPYRRFNPLYYLLPSHPYTVASLPSDNTVECIVREHVRGFKLLTGLRYTVQNHYESVPRKCLESATRIAIVCGGSGISFGLPLFQYFADSERATEIRHLQFIWLVRDKNDLSVLAGMSSLKSNDPRFHIYVTRNLPKDDTDTSASKTEIGSSGPEPRHDDLEFELDSLDNQLDQNGAFLREEGTGSKLTDAASTVHLGRKLDWAADLAQLVHEDALETTWLVACGPTGLNDAAKRYAFQNKINLASERYAL</sequence>
<evidence type="ECO:0000256" key="5">
    <source>
        <dbReference type="ARBA" id="ARBA00022827"/>
    </source>
</evidence>
<dbReference type="GO" id="GO:0000293">
    <property type="term" value="F:ferric-chelate reductase activity"/>
    <property type="evidence" value="ECO:0007669"/>
    <property type="project" value="TreeGrafter"/>
</dbReference>
<feature type="transmembrane region" description="Helical" evidence="16">
    <location>
        <begin position="20"/>
        <end position="40"/>
    </location>
</feature>
<keyword evidence="7" id="KW-0249">Electron transport</keyword>
<evidence type="ECO:0000256" key="16">
    <source>
        <dbReference type="SAM" id="Phobius"/>
    </source>
</evidence>
<comment type="function">
    <text evidence="12">Probable cell surface metalloreductase. May be involved in iron or copper homeostasis.</text>
</comment>
<name>A0A1G4K4W4_9SACH</name>
<feature type="transmembrane region" description="Helical" evidence="16">
    <location>
        <begin position="166"/>
        <end position="185"/>
    </location>
</feature>
<dbReference type="GO" id="GO:0016175">
    <property type="term" value="F:superoxide-generating NAD(P)H oxidase activity"/>
    <property type="evidence" value="ECO:0007669"/>
    <property type="project" value="EnsemblFungi"/>
</dbReference>
<evidence type="ECO:0000256" key="11">
    <source>
        <dbReference type="ARBA" id="ARBA00023136"/>
    </source>
</evidence>
<keyword evidence="3" id="KW-0285">Flavoprotein</keyword>
<dbReference type="InterPro" id="IPR013121">
    <property type="entry name" value="Fe_red_NAD-bd_6"/>
</dbReference>
<evidence type="ECO:0000313" key="20">
    <source>
        <dbReference type="EMBL" id="SCU98760.1"/>
    </source>
</evidence>
<feature type="domain" description="FAD-binding 8" evidence="18">
    <location>
        <begin position="261"/>
        <end position="321"/>
    </location>
</feature>
<evidence type="ECO:0000256" key="15">
    <source>
        <dbReference type="SAM" id="MobiDB-lite"/>
    </source>
</evidence>
<dbReference type="GO" id="GO:0032956">
    <property type="term" value="P:regulation of actin cytoskeleton organization"/>
    <property type="evidence" value="ECO:0007669"/>
    <property type="project" value="EnsemblFungi"/>
</dbReference>
<dbReference type="InterPro" id="IPR039261">
    <property type="entry name" value="FNR_nucleotide-bd"/>
</dbReference>
<evidence type="ECO:0000256" key="2">
    <source>
        <dbReference type="ARBA" id="ARBA00022448"/>
    </source>
</evidence>
<keyword evidence="9" id="KW-0560">Oxidoreductase</keyword>
<dbReference type="OrthoDB" id="17725at2759"/>
<keyword evidence="2" id="KW-0813">Transport</keyword>
<keyword evidence="4 16" id="KW-0812">Transmembrane</keyword>
<evidence type="ECO:0000256" key="7">
    <source>
        <dbReference type="ARBA" id="ARBA00022982"/>
    </source>
</evidence>
<dbReference type="SFLD" id="SFLDS00052">
    <property type="entry name" value="Ferric_Reductase_Domain"/>
    <property type="match status" value="1"/>
</dbReference>
<protein>
    <recommendedName>
        <fullName evidence="14">Probable metalloreductase AIM14</fullName>
    </recommendedName>
</protein>
<feature type="domain" description="Ferric oxidoreductase" evidence="17">
    <location>
        <begin position="95"/>
        <end position="212"/>
    </location>
</feature>
<dbReference type="Pfam" id="PF08022">
    <property type="entry name" value="FAD_binding_8"/>
    <property type="match status" value="1"/>
</dbReference>
<dbReference type="SFLD" id="SFLDF00463">
    <property type="entry name" value="AIM14"/>
    <property type="match status" value="1"/>
</dbReference>
<dbReference type="PANTHER" id="PTHR11972:SF198">
    <property type="entry name" value="METALLOREDUCTASE AIM14-RELATED"/>
    <property type="match status" value="1"/>
</dbReference>
<evidence type="ECO:0000256" key="8">
    <source>
        <dbReference type="ARBA" id="ARBA00022989"/>
    </source>
</evidence>
<dbReference type="InterPro" id="IPR013112">
    <property type="entry name" value="FAD-bd_8"/>
</dbReference>
<dbReference type="AlphaFoldDB" id="A0A1G4K4W4"/>
<dbReference type="SUPFAM" id="SSF52343">
    <property type="entry name" value="Ferredoxin reductase-like, C-terminal NADP-linked domain"/>
    <property type="match status" value="1"/>
</dbReference>
<keyword evidence="8 16" id="KW-1133">Transmembrane helix</keyword>
<dbReference type="Pfam" id="PF08030">
    <property type="entry name" value="NAD_binding_6"/>
    <property type="match status" value="1"/>
</dbReference>
<dbReference type="GO" id="GO:0006915">
    <property type="term" value="P:apoptotic process"/>
    <property type="evidence" value="ECO:0007669"/>
    <property type="project" value="EnsemblFungi"/>
</dbReference>
<feature type="domain" description="Ferric reductase NAD binding" evidence="19">
    <location>
        <begin position="351"/>
        <end position="521"/>
    </location>
</feature>
<keyword evidence="10" id="KW-0406">Ion transport</keyword>
<feature type="region of interest" description="Disordered" evidence="15">
    <location>
        <begin position="422"/>
        <end position="442"/>
    </location>
</feature>
<gene>
    <name evidence="20" type="ORF">LADA_0H15192G</name>
</gene>
<dbReference type="EMBL" id="LT598461">
    <property type="protein sequence ID" value="SCU98760.1"/>
    <property type="molecule type" value="Genomic_DNA"/>
</dbReference>
<dbReference type="PANTHER" id="PTHR11972">
    <property type="entry name" value="NADPH OXIDASE"/>
    <property type="match status" value="1"/>
</dbReference>
<dbReference type="Gene3D" id="3.40.50.80">
    <property type="entry name" value="Nucleotide-binding domain of ferredoxin-NADP reductase (FNR) module"/>
    <property type="match status" value="1"/>
</dbReference>
<evidence type="ECO:0000256" key="14">
    <source>
        <dbReference type="ARBA" id="ARBA00039704"/>
    </source>
</evidence>
<comment type="subcellular location">
    <subcellularLocation>
        <location evidence="1">Membrane</location>
        <topology evidence="1">Multi-pass membrane protein</topology>
    </subcellularLocation>
</comment>
<evidence type="ECO:0000259" key="18">
    <source>
        <dbReference type="Pfam" id="PF08022"/>
    </source>
</evidence>
<evidence type="ECO:0000259" key="19">
    <source>
        <dbReference type="Pfam" id="PF08030"/>
    </source>
</evidence>
<feature type="transmembrane region" description="Helical" evidence="16">
    <location>
        <begin position="136"/>
        <end position="154"/>
    </location>
</feature>
<dbReference type="InterPro" id="IPR050369">
    <property type="entry name" value="RBOH/FRE"/>
</dbReference>
<evidence type="ECO:0000256" key="4">
    <source>
        <dbReference type="ARBA" id="ARBA00022692"/>
    </source>
</evidence>
<dbReference type="GO" id="GO:0005886">
    <property type="term" value="C:plasma membrane"/>
    <property type="evidence" value="ECO:0007669"/>
    <property type="project" value="TreeGrafter"/>
</dbReference>
<dbReference type="CDD" id="cd06186">
    <property type="entry name" value="NOX_Duox_like_FAD_NADP"/>
    <property type="match status" value="1"/>
</dbReference>
<evidence type="ECO:0000256" key="3">
    <source>
        <dbReference type="ARBA" id="ARBA00022630"/>
    </source>
</evidence>
<keyword evidence="21" id="KW-1185">Reference proteome</keyword>
<evidence type="ECO:0000256" key="10">
    <source>
        <dbReference type="ARBA" id="ARBA00023065"/>
    </source>
</evidence>
<organism evidence="20 21">
    <name type="scientific">Lachancea dasiensis</name>
    <dbReference type="NCBI Taxonomy" id="1072105"/>
    <lineage>
        <taxon>Eukaryota</taxon>
        <taxon>Fungi</taxon>
        <taxon>Dikarya</taxon>
        <taxon>Ascomycota</taxon>
        <taxon>Saccharomycotina</taxon>
        <taxon>Saccharomycetes</taxon>
        <taxon>Saccharomycetales</taxon>
        <taxon>Saccharomycetaceae</taxon>
        <taxon>Lachancea</taxon>
    </lineage>
</organism>
<dbReference type="GO" id="GO:0033215">
    <property type="term" value="P:reductive iron assimilation"/>
    <property type="evidence" value="ECO:0007669"/>
    <property type="project" value="TreeGrafter"/>
</dbReference>
<accession>A0A1G4K4W4</accession>
<feature type="transmembrane region" description="Helical" evidence="16">
    <location>
        <begin position="197"/>
        <end position="215"/>
    </location>
</feature>
<evidence type="ECO:0000313" key="21">
    <source>
        <dbReference type="Proteomes" id="UP000190274"/>
    </source>
</evidence>
<evidence type="ECO:0000256" key="9">
    <source>
        <dbReference type="ARBA" id="ARBA00023002"/>
    </source>
</evidence>
<dbReference type="Pfam" id="PF01794">
    <property type="entry name" value="Ferric_reduct"/>
    <property type="match status" value="1"/>
</dbReference>
<proteinExistence type="inferred from homology"/>
<evidence type="ECO:0000256" key="13">
    <source>
        <dbReference type="ARBA" id="ARBA00038065"/>
    </source>
</evidence>
<keyword evidence="6" id="KW-0521">NADP</keyword>
<keyword evidence="11 16" id="KW-0472">Membrane</keyword>
<reference evidence="20 21" key="1">
    <citation type="submission" date="2016-03" db="EMBL/GenBank/DDBJ databases">
        <authorList>
            <person name="Devillers H."/>
        </authorList>
    </citation>
    <scope>NUCLEOTIDE SEQUENCE [LARGE SCALE GENOMIC DNA]</scope>
    <source>
        <strain evidence="20">CBS 10888</strain>
    </source>
</reference>
<dbReference type="InterPro" id="IPR013130">
    <property type="entry name" value="Fe3_Rdtase_TM_dom"/>
</dbReference>
<keyword evidence="5" id="KW-0274">FAD</keyword>